<name>A0A9P7JEN7_9AGAM</name>
<dbReference type="EMBL" id="JABBWG010000012">
    <property type="protein sequence ID" value="KAG1818110.1"/>
    <property type="molecule type" value="Genomic_DNA"/>
</dbReference>
<proteinExistence type="predicted"/>
<dbReference type="AlphaFoldDB" id="A0A9P7JEN7"/>
<dbReference type="PANTHER" id="PTHR46579">
    <property type="entry name" value="F5/8 TYPE C DOMAIN-CONTAINING PROTEIN-RELATED"/>
    <property type="match status" value="1"/>
</dbReference>
<gene>
    <name evidence="1" type="ORF">BJ212DRAFT_1446573</name>
</gene>
<dbReference type="Proteomes" id="UP000807769">
    <property type="component" value="Unassembled WGS sequence"/>
</dbReference>
<reference evidence="1" key="1">
    <citation type="journal article" date="2020" name="New Phytol.">
        <title>Comparative genomics reveals dynamic genome evolution in host specialist ectomycorrhizal fungi.</title>
        <authorList>
            <person name="Lofgren L.A."/>
            <person name="Nguyen N.H."/>
            <person name="Vilgalys R."/>
            <person name="Ruytinx J."/>
            <person name="Liao H.L."/>
            <person name="Branco S."/>
            <person name="Kuo A."/>
            <person name="LaButti K."/>
            <person name="Lipzen A."/>
            <person name="Andreopoulos W."/>
            <person name="Pangilinan J."/>
            <person name="Riley R."/>
            <person name="Hundley H."/>
            <person name="Na H."/>
            <person name="Barry K."/>
            <person name="Grigoriev I.V."/>
            <person name="Stajich J.E."/>
            <person name="Kennedy P.G."/>
        </authorList>
    </citation>
    <scope>NUCLEOTIDE SEQUENCE</scope>
    <source>
        <strain evidence="1">MN1</strain>
    </source>
</reference>
<protein>
    <submittedName>
        <fullName evidence="1">Uncharacterized protein</fullName>
    </submittedName>
</protein>
<dbReference type="OrthoDB" id="3248986at2759"/>
<dbReference type="RefSeq" id="XP_041194170.1">
    <property type="nucleotide sequence ID" value="XM_041338272.1"/>
</dbReference>
<comment type="caution">
    <text evidence="1">The sequence shown here is derived from an EMBL/GenBank/DDBJ whole genome shotgun (WGS) entry which is preliminary data.</text>
</comment>
<accession>A0A9P7JEN7</accession>
<evidence type="ECO:0000313" key="1">
    <source>
        <dbReference type="EMBL" id="KAG1818110.1"/>
    </source>
</evidence>
<organism evidence="1 2">
    <name type="scientific">Suillus subaureus</name>
    <dbReference type="NCBI Taxonomy" id="48587"/>
    <lineage>
        <taxon>Eukaryota</taxon>
        <taxon>Fungi</taxon>
        <taxon>Dikarya</taxon>
        <taxon>Basidiomycota</taxon>
        <taxon>Agaricomycotina</taxon>
        <taxon>Agaricomycetes</taxon>
        <taxon>Agaricomycetidae</taxon>
        <taxon>Boletales</taxon>
        <taxon>Suillineae</taxon>
        <taxon>Suillaceae</taxon>
        <taxon>Suillus</taxon>
    </lineage>
</organism>
<evidence type="ECO:0000313" key="2">
    <source>
        <dbReference type="Proteomes" id="UP000807769"/>
    </source>
</evidence>
<dbReference type="GeneID" id="64632288"/>
<dbReference type="PANTHER" id="PTHR46579:SF1">
    <property type="entry name" value="F5_8 TYPE C DOMAIN-CONTAINING PROTEIN"/>
    <property type="match status" value="1"/>
</dbReference>
<sequence>MVIPGPNELTLDQLNKIMDRFMSEMIQLYSRHDFRVHGHENKFPIHSVLNSEVCDLPANRKLEGLASFSSKLFMCPQYPWRYIRYAFRAHSAEDADKQEIFDRHGVSWSPLNRLPGWLTSLNSVVEFMHCIYLCMVRHVTKIIILQLGMLSPIPRNDWYPLEQIDEFFSQIIWPVSVGRLPPSVTSSSLKADQWHLHISVLFVGLFVSWERCLETLLSETENPTDEQLDEINTSTMDRSIRHHYETVLTFSTTIQILSSCSISPDEIDCGCAALSRACQNWAHMGCHMTPYFHFAQHLHCQLLQFGLCYATWAFPYECNNGFLGRMNHNNHKGGELECTMMHKWWKWVLVCDLIGCFLSSHYFR</sequence>
<keyword evidence="2" id="KW-1185">Reference proteome</keyword>